<keyword evidence="4" id="KW-1185">Reference proteome</keyword>
<dbReference type="PANTHER" id="PTHR40370:SF1">
    <property type="entry name" value="DUF3074 DOMAIN-CONTAINING PROTEIN"/>
    <property type="match status" value="1"/>
</dbReference>
<dbReference type="OrthoDB" id="6423603at2759"/>
<feature type="region of interest" description="Disordered" evidence="1">
    <location>
        <begin position="1"/>
        <end position="54"/>
    </location>
</feature>
<reference evidence="3" key="1">
    <citation type="journal article" date="2021" name="Nat. Commun.">
        <title>Genetic determinants of endophytism in the Arabidopsis root mycobiome.</title>
        <authorList>
            <person name="Mesny F."/>
            <person name="Miyauchi S."/>
            <person name="Thiergart T."/>
            <person name="Pickel B."/>
            <person name="Atanasova L."/>
            <person name="Karlsson M."/>
            <person name="Huettel B."/>
            <person name="Barry K.W."/>
            <person name="Haridas S."/>
            <person name="Chen C."/>
            <person name="Bauer D."/>
            <person name="Andreopoulos W."/>
            <person name="Pangilinan J."/>
            <person name="LaButti K."/>
            <person name="Riley R."/>
            <person name="Lipzen A."/>
            <person name="Clum A."/>
            <person name="Drula E."/>
            <person name="Henrissat B."/>
            <person name="Kohler A."/>
            <person name="Grigoriev I.V."/>
            <person name="Martin F.M."/>
            <person name="Hacquard S."/>
        </authorList>
    </citation>
    <scope>NUCLEOTIDE SEQUENCE</scope>
    <source>
        <strain evidence="3">MPI-CAGE-CH-0243</strain>
    </source>
</reference>
<evidence type="ECO:0000259" key="2">
    <source>
        <dbReference type="Pfam" id="PF11274"/>
    </source>
</evidence>
<name>A0A9P9E6S3_9PLEO</name>
<dbReference type="AlphaFoldDB" id="A0A9P9E6S3"/>
<accession>A0A9P9E6S3</accession>
<proteinExistence type="predicted"/>
<protein>
    <recommendedName>
        <fullName evidence="2">DUF3074 domain-containing protein</fullName>
    </recommendedName>
</protein>
<organism evidence="3 4">
    <name type="scientific">Dendryphion nanum</name>
    <dbReference type="NCBI Taxonomy" id="256645"/>
    <lineage>
        <taxon>Eukaryota</taxon>
        <taxon>Fungi</taxon>
        <taxon>Dikarya</taxon>
        <taxon>Ascomycota</taxon>
        <taxon>Pezizomycotina</taxon>
        <taxon>Dothideomycetes</taxon>
        <taxon>Pleosporomycetidae</taxon>
        <taxon>Pleosporales</taxon>
        <taxon>Torulaceae</taxon>
        <taxon>Dendryphion</taxon>
    </lineage>
</organism>
<gene>
    <name evidence="3" type="ORF">B0J11DRAFT_520416</name>
</gene>
<sequence>MAGSSKAQSGEQQPDSAPAERRDTSMAVPVGGDSRSISATEDPPSGAEPQELSRYGLRSTYLTLSSRPLGLYEIPYHPDFGPEEQTRTRYPELLPFLKRILEEGKALDITREDTGWKETGTHTFNSKSIARGISVSQIAKKDDDRNEVWAGRLSIHDESEEQGDRVGKVTWETLDSILRDEHSKQEAEYTPNVYDHTILLRWPSDGPDGLKDLEQDLGFKNLGLWIVNMYHGIPFPLKDRIFSILVAVGVRTDLSSIPEERNGGKVQDEFVVVQLPIAITSLPDIVKNRSHHRVPGSPSYQRDPERADAKQKQKLGKALVYGEYVSVEKVARVRKGEKTENHWAMATMSDAKGVLPLWVQRKAVPGEIVKDVEYVLKYIAEGKGVRGS</sequence>
<feature type="compositionally biased region" description="Polar residues" evidence="1">
    <location>
        <begin position="1"/>
        <end position="15"/>
    </location>
</feature>
<dbReference type="InterPro" id="IPR024500">
    <property type="entry name" value="DUF3074"/>
</dbReference>
<dbReference type="EMBL" id="JAGMWT010000003">
    <property type="protein sequence ID" value="KAH7131948.1"/>
    <property type="molecule type" value="Genomic_DNA"/>
</dbReference>
<dbReference type="Proteomes" id="UP000700596">
    <property type="component" value="Unassembled WGS sequence"/>
</dbReference>
<evidence type="ECO:0000313" key="4">
    <source>
        <dbReference type="Proteomes" id="UP000700596"/>
    </source>
</evidence>
<feature type="domain" description="DUF3074" evidence="2">
    <location>
        <begin position="149"/>
        <end position="379"/>
    </location>
</feature>
<feature type="region of interest" description="Disordered" evidence="1">
    <location>
        <begin position="288"/>
        <end position="308"/>
    </location>
</feature>
<comment type="caution">
    <text evidence="3">The sequence shown here is derived from an EMBL/GenBank/DDBJ whole genome shotgun (WGS) entry which is preliminary data.</text>
</comment>
<evidence type="ECO:0000313" key="3">
    <source>
        <dbReference type="EMBL" id="KAH7131948.1"/>
    </source>
</evidence>
<evidence type="ECO:0000256" key="1">
    <source>
        <dbReference type="SAM" id="MobiDB-lite"/>
    </source>
</evidence>
<dbReference type="Pfam" id="PF11274">
    <property type="entry name" value="DUF3074"/>
    <property type="match status" value="1"/>
</dbReference>
<dbReference type="PANTHER" id="PTHR40370">
    <property type="entry name" value="EXPRESSED PROTEIN"/>
    <property type="match status" value="1"/>
</dbReference>